<dbReference type="PROSITE" id="PS51819">
    <property type="entry name" value="VOC"/>
    <property type="match status" value="1"/>
</dbReference>
<feature type="domain" description="VOC" evidence="1">
    <location>
        <begin position="5"/>
        <end position="131"/>
    </location>
</feature>
<name>A0A062UFH2_9PROT</name>
<evidence type="ECO:0000259" key="1">
    <source>
        <dbReference type="PROSITE" id="PS51819"/>
    </source>
</evidence>
<proteinExistence type="predicted"/>
<dbReference type="InterPro" id="IPR037523">
    <property type="entry name" value="VOC_core"/>
</dbReference>
<dbReference type="AlphaFoldDB" id="A0A062UFH2"/>
<sequence>MKVNALDHVNIITDDLAGTVRFFVEIFDLDVRDAPAPLPPEHYQWLYDENNRAIFHINSKSAPQAFQRETPAGPATGAIHHVALACTGHAGFSARLKEHSIDFRTNDIPSVNLRQIFFSEPNGVLLELNFYGD</sequence>
<keyword evidence="3" id="KW-1185">Reference proteome</keyword>
<protein>
    <recommendedName>
        <fullName evidence="1">VOC domain-containing protein</fullName>
    </recommendedName>
</protein>
<dbReference type="PATRIC" id="fig|1280947.3.peg.664"/>
<dbReference type="RefSeq" id="WP_034737061.1">
    <property type="nucleotide sequence ID" value="NZ_AWFG01000002.1"/>
</dbReference>
<comment type="caution">
    <text evidence="2">The sequence shown here is derived from an EMBL/GenBank/DDBJ whole genome shotgun (WGS) entry which is preliminary data.</text>
</comment>
<gene>
    <name evidence="2" type="ORF">HY30_11675</name>
</gene>
<dbReference type="Proteomes" id="UP000027190">
    <property type="component" value="Unassembled WGS sequence"/>
</dbReference>
<dbReference type="InterPro" id="IPR004360">
    <property type="entry name" value="Glyas_Fos-R_dOase_dom"/>
</dbReference>
<dbReference type="STRING" id="1280947.HY30_11675"/>
<accession>A0A062UFH2</accession>
<dbReference type="InterPro" id="IPR029068">
    <property type="entry name" value="Glyas_Bleomycin-R_OHBP_Dase"/>
</dbReference>
<reference evidence="2 3" key="1">
    <citation type="journal article" date="2014" name="Antonie Van Leeuwenhoek">
        <title>Hyphomonas beringensis sp. nov. and Hyphomonas chukchiensis sp. nov., isolated from surface seawater of the Bering Sea and Chukchi Sea.</title>
        <authorList>
            <person name="Li C."/>
            <person name="Lai Q."/>
            <person name="Li G."/>
            <person name="Dong C."/>
            <person name="Wang J."/>
            <person name="Liao Y."/>
            <person name="Shao Z."/>
        </authorList>
    </citation>
    <scope>NUCLEOTIDE SEQUENCE [LARGE SCALE GENOMIC DNA]</scope>
    <source>
        <strain evidence="2 3">BH-BN04-4</strain>
    </source>
</reference>
<dbReference type="eggNOG" id="COG0346">
    <property type="taxonomic scope" value="Bacteria"/>
</dbReference>
<evidence type="ECO:0000313" key="2">
    <source>
        <dbReference type="EMBL" id="KCZ60625.1"/>
    </source>
</evidence>
<dbReference type="OrthoDB" id="5243302at2"/>
<dbReference type="Pfam" id="PF00903">
    <property type="entry name" value="Glyoxalase"/>
    <property type="match status" value="1"/>
</dbReference>
<dbReference type="EMBL" id="AWFG01000002">
    <property type="protein sequence ID" value="KCZ60625.1"/>
    <property type="molecule type" value="Genomic_DNA"/>
</dbReference>
<organism evidence="2 3">
    <name type="scientific">Hyphomonas chukchiensis</name>
    <dbReference type="NCBI Taxonomy" id="1280947"/>
    <lineage>
        <taxon>Bacteria</taxon>
        <taxon>Pseudomonadati</taxon>
        <taxon>Pseudomonadota</taxon>
        <taxon>Alphaproteobacteria</taxon>
        <taxon>Hyphomonadales</taxon>
        <taxon>Hyphomonadaceae</taxon>
        <taxon>Hyphomonas</taxon>
    </lineage>
</organism>
<dbReference type="SUPFAM" id="SSF54593">
    <property type="entry name" value="Glyoxalase/Bleomycin resistance protein/Dihydroxybiphenyl dioxygenase"/>
    <property type="match status" value="1"/>
</dbReference>
<evidence type="ECO:0000313" key="3">
    <source>
        <dbReference type="Proteomes" id="UP000027190"/>
    </source>
</evidence>
<dbReference type="Gene3D" id="3.10.180.10">
    <property type="entry name" value="2,3-Dihydroxybiphenyl 1,2-Dioxygenase, domain 1"/>
    <property type="match status" value="1"/>
</dbReference>